<comment type="caution">
    <text evidence="2">The sequence shown here is derived from an EMBL/GenBank/DDBJ whole genome shotgun (WGS) entry which is preliminary data.</text>
</comment>
<proteinExistence type="predicted"/>
<dbReference type="PANTHER" id="PTHR46599:SF3">
    <property type="entry name" value="PIGGYBAC TRANSPOSABLE ELEMENT-DERIVED PROTEIN 4"/>
    <property type="match status" value="1"/>
</dbReference>
<dbReference type="PANTHER" id="PTHR46599">
    <property type="entry name" value="PIGGYBAC TRANSPOSABLE ELEMENT-DERIVED PROTEIN 4"/>
    <property type="match status" value="1"/>
</dbReference>
<sequence>MDVYHGKNRICSTADMTVTHATVRHLTRKVEGHRHKLYMDNFFSSPDLFDDLTERKINCCGTVGLNKKGFTPTEQLT</sequence>
<feature type="domain" description="PiggyBac transposable element-derived protein" evidence="1">
    <location>
        <begin position="3"/>
        <end position="72"/>
    </location>
</feature>
<name>A0A6L2PFZ3_COPFO</name>
<reference evidence="3" key="1">
    <citation type="submission" date="2020-01" db="EMBL/GenBank/DDBJ databases">
        <title>Draft genome sequence of the Termite Coptotermes fromosanus.</title>
        <authorList>
            <person name="Itakura S."/>
            <person name="Yosikawa Y."/>
            <person name="Umezawa K."/>
        </authorList>
    </citation>
    <scope>NUCLEOTIDE SEQUENCE [LARGE SCALE GENOMIC DNA]</scope>
</reference>
<evidence type="ECO:0000313" key="3">
    <source>
        <dbReference type="Proteomes" id="UP000502823"/>
    </source>
</evidence>
<dbReference type="OrthoDB" id="6740508at2759"/>
<keyword evidence="3" id="KW-1185">Reference proteome</keyword>
<organism evidence="2 3">
    <name type="scientific">Coptotermes formosanus</name>
    <name type="common">Formosan subterranean termite</name>
    <dbReference type="NCBI Taxonomy" id="36987"/>
    <lineage>
        <taxon>Eukaryota</taxon>
        <taxon>Metazoa</taxon>
        <taxon>Ecdysozoa</taxon>
        <taxon>Arthropoda</taxon>
        <taxon>Hexapoda</taxon>
        <taxon>Insecta</taxon>
        <taxon>Pterygota</taxon>
        <taxon>Neoptera</taxon>
        <taxon>Polyneoptera</taxon>
        <taxon>Dictyoptera</taxon>
        <taxon>Blattodea</taxon>
        <taxon>Blattoidea</taxon>
        <taxon>Termitoidae</taxon>
        <taxon>Rhinotermitidae</taxon>
        <taxon>Coptotermes</taxon>
    </lineage>
</organism>
<protein>
    <recommendedName>
        <fullName evidence="1">PiggyBac transposable element-derived protein domain-containing protein</fullName>
    </recommendedName>
</protein>
<dbReference type="EMBL" id="BLKM01000149">
    <property type="protein sequence ID" value="GFG29515.1"/>
    <property type="molecule type" value="Genomic_DNA"/>
</dbReference>
<dbReference type="Pfam" id="PF13843">
    <property type="entry name" value="DDE_Tnp_1_7"/>
    <property type="match status" value="1"/>
</dbReference>
<dbReference type="InterPro" id="IPR029526">
    <property type="entry name" value="PGBD"/>
</dbReference>
<accession>A0A6L2PFZ3</accession>
<dbReference type="AlphaFoldDB" id="A0A6L2PFZ3"/>
<dbReference type="InParanoid" id="A0A6L2PFZ3"/>
<dbReference type="Proteomes" id="UP000502823">
    <property type="component" value="Unassembled WGS sequence"/>
</dbReference>
<gene>
    <name evidence="2" type="ORF">Cfor_05066</name>
</gene>
<evidence type="ECO:0000259" key="1">
    <source>
        <dbReference type="Pfam" id="PF13843"/>
    </source>
</evidence>
<evidence type="ECO:0000313" key="2">
    <source>
        <dbReference type="EMBL" id="GFG29515.1"/>
    </source>
</evidence>